<comment type="caution">
    <text evidence="7">The sequence shown here is derived from an EMBL/GenBank/DDBJ whole genome shotgun (WGS) entry which is preliminary data.</text>
</comment>
<dbReference type="AlphaFoldDB" id="A0AAD5S623"/>
<dbReference type="Pfam" id="PF02953">
    <property type="entry name" value="zf-Tim10_DDP"/>
    <property type="match status" value="1"/>
</dbReference>
<keyword evidence="8" id="KW-1185">Reference proteome</keyword>
<keyword evidence="4 5" id="KW-0811">Translocation</keyword>
<dbReference type="GO" id="GO:0005743">
    <property type="term" value="C:mitochondrial inner membrane"/>
    <property type="evidence" value="ECO:0007669"/>
    <property type="project" value="UniProtKB-SubCell"/>
</dbReference>
<evidence type="ECO:0000256" key="1">
    <source>
        <dbReference type="ARBA" id="ARBA00006720"/>
    </source>
</evidence>
<evidence type="ECO:0000313" key="7">
    <source>
        <dbReference type="EMBL" id="KAJ3046153.1"/>
    </source>
</evidence>
<dbReference type="InterPro" id="IPR004217">
    <property type="entry name" value="Tim10-like"/>
</dbReference>
<evidence type="ECO:0000256" key="3">
    <source>
        <dbReference type="ARBA" id="ARBA00022927"/>
    </source>
</evidence>
<proteinExistence type="inferred from homology"/>
<comment type="similarity">
    <text evidence="1 5">Belongs to the small Tim family.</text>
</comment>
<keyword evidence="5" id="KW-1015">Disulfide bond</keyword>
<dbReference type="Gene3D" id="1.10.287.810">
    <property type="entry name" value="Mitochondrial import inner membrane translocase subunit tim13 like domains"/>
    <property type="match status" value="1"/>
</dbReference>
<gene>
    <name evidence="7" type="primary">TIMM8A</name>
    <name evidence="7" type="ORF">HK097_001006</name>
</gene>
<evidence type="ECO:0000256" key="4">
    <source>
        <dbReference type="ARBA" id="ARBA00023010"/>
    </source>
</evidence>
<comment type="subcellular location">
    <subcellularLocation>
        <location evidence="5">Mitochondrion inner membrane</location>
        <topology evidence="5">Peripheral membrane protein</topology>
        <orientation evidence="5">Intermembrane side</orientation>
    </subcellularLocation>
</comment>
<comment type="subunit">
    <text evidence="5">Heterohexamer.</text>
</comment>
<evidence type="ECO:0000259" key="6">
    <source>
        <dbReference type="Pfam" id="PF02953"/>
    </source>
</evidence>
<protein>
    <recommendedName>
        <fullName evidence="5">Mitochondrial import inner membrane translocase subunit</fullName>
    </recommendedName>
</protein>
<dbReference type="InterPro" id="IPR035427">
    <property type="entry name" value="Tim10-like_dom_sf"/>
</dbReference>
<evidence type="ECO:0000313" key="8">
    <source>
        <dbReference type="Proteomes" id="UP001212841"/>
    </source>
</evidence>
<comment type="domain">
    <text evidence="5">The twin CX3C motif contains 4 conserved Cys residues that form 2 disulfide bonds in the mitochondrial intermembrane space.</text>
</comment>
<keyword evidence="5" id="KW-0813">Transport</keyword>
<dbReference type="EMBL" id="JADGJD010001196">
    <property type="protein sequence ID" value="KAJ3046153.1"/>
    <property type="molecule type" value="Genomic_DNA"/>
</dbReference>
<name>A0AAD5S623_9FUNG</name>
<dbReference type="GO" id="GO:0015031">
    <property type="term" value="P:protein transport"/>
    <property type="evidence" value="ECO:0007669"/>
    <property type="project" value="UniProtKB-KW"/>
</dbReference>
<feature type="domain" description="Tim10-like" evidence="6">
    <location>
        <begin position="21"/>
        <end position="81"/>
    </location>
</feature>
<accession>A0AAD5S623</accession>
<comment type="function">
    <text evidence="5">Mitochondrial intermembrane chaperone that participates in the import and insertion of some multi-pass transmembrane proteins into the mitochondrial inner membrane. Also required for the transfer of beta-barrel precursors from the TOM complex to the sorting and assembly machinery (SAM complex) of the outer membrane. Acts as a chaperone-like protein that protects the hydrophobic precursors from aggregation and guide them through the mitochondrial intermembrane space.</text>
</comment>
<dbReference type="SUPFAM" id="SSF144122">
    <property type="entry name" value="Tim10-like"/>
    <property type="match status" value="1"/>
</dbReference>
<keyword evidence="2 5" id="KW-0999">Mitochondrion inner membrane</keyword>
<evidence type="ECO:0000256" key="2">
    <source>
        <dbReference type="ARBA" id="ARBA00022792"/>
    </source>
</evidence>
<keyword evidence="5" id="KW-0143">Chaperone</keyword>
<sequence length="86" mass="9891">MSAQISVDGLDEKGRQEVAQLLQVEQARAEFQGQVHRFTEVCWDRCITKIKPAMDKTDETCISNCVERFLDTSIFLINSLSQQQRK</sequence>
<evidence type="ECO:0000256" key="5">
    <source>
        <dbReference type="RuleBase" id="RU367043"/>
    </source>
</evidence>
<dbReference type="Proteomes" id="UP001212841">
    <property type="component" value="Unassembled WGS sequence"/>
</dbReference>
<reference evidence="7" key="1">
    <citation type="submission" date="2020-05" db="EMBL/GenBank/DDBJ databases">
        <title>Phylogenomic resolution of chytrid fungi.</title>
        <authorList>
            <person name="Stajich J.E."/>
            <person name="Amses K."/>
            <person name="Simmons R."/>
            <person name="Seto K."/>
            <person name="Myers J."/>
            <person name="Bonds A."/>
            <person name="Quandt C.A."/>
            <person name="Barry K."/>
            <person name="Liu P."/>
            <person name="Grigoriev I."/>
            <person name="Longcore J.E."/>
            <person name="James T.Y."/>
        </authorList>
    </citation>
    <scope>NUCLEOTIDE SEQUENCE</scope>
    <source>
        <strain evidence="7">JEL0318</strain>
    </source>
</reference>
<keyword evidence="2 5" id="KW-0472">Membrane</keyword>
<keyword evidence="3 5" id="KW-0653">Protein transport</keyword>
<organism evidence="7 8">
    <name type="scientific">Rhizophlyctis rosea</name>
    <dbReference type="NCBI Taxonomy" id="64517"/>
    <lineage>
        <taxon>Eukaryota</taxon>
        <taxon>Fungi</taxon>
        <taxon>Fungi incertae sedis</taxon>
        <taxon>Chytridiomycota</taxon>
        <taxon>Chytridiomycota incertae sedis</taxon>
        <taxon>Chytridiomycetes</taxon>
        <taxon>Rhizophlyctidales</taxon>
        <taxon>Rhizophlyctidaceae</taxon>
        <taxon>Rhizophlyctis</taxon>
    </lineage>
</organism>
<keyword evidence="5" id="KW-0496">Mitochondrion</keyword>